<dbReference type="AlphaFoldDB" id="H3GPQ9"/>
<dbReference type="Proteomes" id="UP000005238">
    <property type="component" value="Unassembled WGS sequence"/>
</dbReference>
<reference evidence="1" key="2">
    <citation type="submission" date="2015-06" db="UniProtKB">
        <authorList>
            <consortium name="EnsemblProtists"/>
        </authorList>
    </citation>
    <scope>IDENTIFICATION</scope>
    <source>
        <strain evidence="1">Pr102</strain>
    </source>
</reference>
<dbReference type="HOGENOM" id="CLU_1622263_0_0_1"/>
<organism evidence="1 2">
    <name type="scientific">Phytophthora ramorum</name>
    <name type="common">Sudden oak death agent</name>
    <dbReference type="NCBI Taxonomy" id="164328"/>
    <lineage>
        <taxon>Eukaryota</taxon>
        <taxon>Sar</taxon>
        <taxon>Stramenopiles</taxon>
        <taxon>Oomycota</taxon>
        <taxon>Peronosporomycetes</taxon>
        <taxon>Peronosporales</taxon>
        <taxon>Peronosporaceae</taxon>
        <taxon>Phytophthora</taxon>
    </lineage>
</organism>
<name>H3GPQ9_PHYRM</name>
<sequence>MQVQAVPSVLFQDNAWLRLICDGRVRVAPVAPNGLTSLMGSAFCGFGGDYVAYRLEPQSSNDVAVSGKPAADNYLICLEFYWWPLGKTQHGEVQNRLVAFRSVVTLKAATSGALMEAQMELERGFVEYEAAEMPELELWAPTERVQAVASWQPWLSIEGVYARK</sequence>
<evidence type="ECO:0000313" key="2">
    <source>
        <dbReference type="Proteomes" id="UP000005238"/>
    </source>
</evidence>
<accession>H3GPQ9</accession>
<evidence type="ECO:0000313" key="1">
    <source>
        <dbReference type="EnsemblProtists" id="Phyra78715"/>
    </source>
</evidence>
<dbReference type="EMBL" id="DS566031">
    <property type="status" value="NOT_ANNOTATED_CDS"/>
    <property type="molecule type" value="Genomic_DNA"/>
</dbReference>
<dbReference type="OMA" id="NYLICLE"/>
<dbReference type="eggNOG" id="ENOG502RAA1">
    <property type="taxonomic scope" value="Eukaryota"/>
</dbReference>
<dbReference type="VEuPathDB" id="FungiDB:KRP22_15331"/>
<protein>
    <submittedName>
        <fullName evidence="1">Uncharacterized protein</fullName>
    </submittedName>
</protein>
<reference evidence="2" key="1">
    <citation type="journal article" date="2006" name="Science">
        <title>Phytophthora genome sequences uncover evolutionary origins and mechanisms of pathogenesis.</title>
        <authorList>
            <person name="Tyler B.M."/>
            <person name="Tripathy S."/>
            <person name="Zhang X."/>
            <person name="Dehal P."/>
            <person name="Jiang R.H."/>
            <person name="Aerts A."/>
            <person name="Arredondo F.D."/>
            <person name="Baxter L."/>
            <person name="Bensasson D."/>
            <person name="Beynon J.L."/>
            <person name="Chapman J."/>
            <person name="Damasceno C.M."/>
            <person name="Dorrance A.E."/>
            <person name="Dou D."/>
            <person name="Dickerman A.W."/>
            <person name="Dubchak I.L."/>
            <person name="Garbelotto M."/>
            <person name="Gijzen M."/>
            <person name="Gordon S.G."/>
            <person name="Govers F."/>
            <person name="Grunwald N.J."/>
            <person name="Huang W."/>
            <person name="Ivors K.L."/>
            <person name="Jones R.W."/>
            <person name="Kamoun S."/>
            <person name="Krampis K."/>
            <person name="Lamour K.H."/>
            <person name="Lee M.K."/>
            <person name="McDonald W.H."/>
            <person name="Medina M."/>
            <person name="Meijer H.J."/>
            <person name="Nordberg E.K."/>
            <person name="Maclean D.J."/>
            <person name="Ospina-Giraldo M.D."/>
            <person name="Morris P.F."/>
            <person name="Phuntumart V."/>
            <person name="Putnam N.H."/>
            <person name="Rash S."/>
            <person name="Rose J.K."/>
            <person name="Sakihama Y."/>
            <person name="Salamov A.A."/>
            <person name="Savidor A."/>
            <person name="Scheuring C.F."/>
            <person name="Smith B.M."/>
            <person name="Sobral B.W."/>
            <person name="Terry A."/>
            <person name="Torto-Alalibo T.A."/>
            <person name="Win J."/>
            <person name="Xu Z."/>
            <person name="Zhang H."/>
            <person name="Grigoriev I.V."/>
            <person name="Rokhsar D.S."/>
            <person name="Boore J.L."/>
        </authorList>
    </citation>
    <scope>NUCLEOTIDE SEQUENCE [LARGE SCALE GENOMIC DNA]</scope>
    <source>
        <strain evidence="2">Pr102</strain>
    </source>
</reference>
<proteinExistence type="predicted"/>
<keyword evidence="2" id="KW-1185">Reference proteome</keyword>
<dbReference type="EnsemblProtists" id="Phyra78715">
    <property type="protein sequence ID" value="Phyra78715"/>
    <property type="gene ID" value="Phyra78715"/>
</dbReference>
<dbReference type="VEuPathDB" id="FungiDB:KRP23_12721"/>
<dbReference type="InParanoid" id="H3GPQ9"/>